<name>A0A8S9S1K0_BRACR</name>
<gene>
    <name evidence="1" type="ORF">F2Q69_00027756</name>
</gene>
<comment type="caution">
    <text evidence="1">The sequence shown here is derived from an EMBL/GenBank/DDBJ whole genome shotgun (WGS) entry which is preliminary data.</text>
</comment>
<proteinExistence type="predicted"/>
<dbReference type="Proteomes" id="UP000712600">
    <property type="component" value="Unassembled WGS sequence"/>
</dbReference>
<reference evidence="1" key="1">
    <citation type="submission" date="2019-12" db="EMBL/GenBank/DDBJ databases">
        <title>Genome sequencing and annotation of Brassica cretica.</title>
        <authorList>
            <person name="Studholme D.J."/>
            <person name="Sarris P."/>
        </authorList>
    </citation>
    <scope>NUCLEOTIDE SEQUENCE</scope>
    <source>
        <strain evidence="1">PFS-109/04</strain>
        <tissue evidence="1">Leaf</tissue>
    </source>
</reference>
<evidence type="ECO:0000313" key="2">
    <source>
        <dbReference type="Proteomes" id="UP000712600"/>
    </source>
</evidence>
<evidence type="ECO:0000313" key="1">
    <source>
        <dbReference type="EMBL" id="KAF3586586.1"/>
    </source>
</evidence>
<dbReference type="AlphaFoldDB" id="A0A8S9S1K0"/>
<organism evidence="1 2">
    <name type="scientific">Brassica cretica</name>
    <name type="common">Mustard</name>
    <dbReference type="NCBI Taxonomy" id="69181"/>
    <lineage>
        <taxon>Eukaryota</taxon>
        <taxon>Viridiplantae</taxon>
        <taxon>Streptophyta</taxon>
        <taxon>Embryophyta</taxon>
        <taxon>Tracheophyta</taxon>
        <taxon>Spermatophyta</taxon>
        <taxon>Magnoliopsida</taxon>
        <taxon>eudicotyledons</taxon>
        <taxon>Gunneridae</taxon>
        <taxon>Pentapetalae</taxon>
        <taxon>rosids</taxon>
        <taxon>malvids</taxon>
        <taxon>Brassicales</taxon>
        <taxon>Brassicaceae</taxon>
        <taxon>Brassiceae</taxon>
        <taxon>Brassica</taxon>
    </lineage>
</organism>
<sequence length="170" mass="19698">MFERVRILKKGHDLRSPYHFWISCLEMLDTSVLGLRQDLGLLGAMTNSTYVSHFSFILIPYRFKVRDRVISTRWLLGSKTVTTKLTSKSPSWVTSIPLGRYVATELWLRSARSLRRNRARAKARSLRSDRAFVPLATELEPKLGPYVATERRSARSLRSDRALPKRLYDN</sequence>
<protein>
    <submittedName>
        <fullName evidence="1">Uncharacterized protein</fullName>
    </submittedName>
</protein>
<dbReference type="EMBL" id="QGKX02000088">
    <property type="protein sequence ID" value="KAF3586586.1"/>
    <property type="molecule type" value="Genomic_DNA"/>
</dbReference>
<accession>A0A8S9S1K0</accession>